<proteinExistence type="predicted"/>
<dbReference type="RefSeq" id="WP_344808536.1">
    <property type="nucleotide sequence ID" value="NZ_BAABBO010000018.1"/>
</dbReference>
<name>A0ABP7PYX0_9GAMM</name>
<evidence type="ECO:0000313" key="2">
    <source>
        <dbReference type="Proteomes" id="UP001501337"/>
    </source>
</evidence>
<evidence type="ECO:0000313" key="1">
    <source>
        <dbReference type="EMBL" id="GAA3973745.1"/>
    </source>
</evidence>
<evidence type="ECO:0008006" key="3">
    <source>
        <dbReference type="Google" id="ProtNLM"/>
    </source>
</evidence>
<sequence>MTYERRIIGFIDILGFGQLVLDSEDSSAKFDLIKSVLEKINSVDDVYGSPESFFAHSNYAYLSPTAKKEMDEFYESTKAAAGPRRVRITTFSDSIVFSCSADSEGLTDFRYFLTKLLVHTSPFKLLIRGGITCGSLVHTDELIFGPAMNNAYYLESKIANYPRLVVCKKFEEFIEELGENTLTALVKHELIRNENETVSYIDCLALSTNKVAQNMCGANAYEMLLNEKSTIETLIKDAPDDPKVASKLEWYVEYFNEFLTRTSEVEVVVSHVQGMPLETVLISVSDLRIRIPSHVAVVGPTCAGASTSRKAKR</sequence>
<keyword evidence="2" id="KW-1185">Reference proteome</keyword>
<protein>
    <recommendedName>
        <fullName evidence="3">Guanylate cyclase domain-containing protein</fullName>
    </recommendedName>
</protein>
<comment type="caution">
    <text evidence="1">The sequence shown here is derived from an EMBL/GenBank/DDBJ whole genome shotgun (WGS) entry which is preliminary data.</text>
</comment>
<accession>A0ABP7PYX0</accession>
<reference evidence="2" key="1">
    <citation type="journal article" date="2019" name="Int. J. Syst. Evol. Microbiol.">
        <title>The Global Catalogue of Microorganisms (GCM) 10K type strain sequencing project: providing services to taxonomists for standard genome sequencing and annotation.</title>
        <authorList>
            <consortium name="The Broad Institute Genomics Platform"/>
            <consortium name="The Broad Institute Genome Sequencing Center for Infectious Disease"/>
            <person name="Wu L."/>
            <person name="Ma J."/>
        </authorList>
    </citation>
    <scope>NUCLEOTIDE SEQUENCE [LARGE SCALE GENOMIC DNA]</scope>
    <source>
        <strain evidence="2">JCM 17555</strain>
    </source>
</reference>
<gene>
    <name evidence="1" type="ORF">GCM10022278_33540</name>
</gene>
<organism evidence="1 2">
    <name type="scientific">Allohahella marinimesophila</name>
    <dbReference type="NCBI Taxonomy" id="1054972"/>
    <lineage>
        <taxon>Bacteria</taxon>
        <taxon>Pseudomonadati</taxon>
        <taxon>Pseudomonadota</taxon>
        <taxon>Gammaproteobacteria</taxon>
        <taxon>Oceanospirillales</taxon>
        <taxon>Hahellaceae</taxon>
        <taxon>Allohahella</taxon>
    </lineage>
</organism>
<dbReference type="EMBL" id="BAABBO010000018">
    <property type="protein sequence ID" value="GAA3973745.1"/>
    <property type="molecule type" value="Genomic_DNA"/>
</dbReference>
<dbReference type="Proteomes" id="UP001501337">
    <property type="component" value="Unassembled WGS sequence"/>
</dbReference>